<feature type="compositionally biased region" description="Polar residues" evidence="1">
    <location>
        <begin position="32"/>
        <end position="41"/>
    </location>
</feature>
<evidence type="ECO:0000313" key="2">
    <source>
        <dbReference type="EMBL" id="NMG18005.1"/>
    </source>
</evidence>
<proteinExistence type="predicted"/>
<dbReference type="RefSeq" id="WP_169153292.1">
    <property type="nucleotide sequence ID" value="NZ_CAWPJE010000205.1"/>
</dbReference>
<organism evidence="2 3">
    <name type="scientific">Brasilonema bromeliae SPC951</name>
    <dbReference type="NCBI Taxonomy" id="385972"/>
    <lineage>
        <taxon>Bacteria</taxon>
        <taxon>Bacillati</taxon>
        <taxon>Cyanobacteriota</taxon>
        <taxon>Cyanophyceae</taxon>
        <taxon>Nostocales</taxon>
        <taxon>Scytonemataceae</taxon>
        <taxon>Brasilonema</taxon>
        <taxon>Bromeliae group (in: Brasilonema)</taxon>
    </lineage>
</organism>
<feature type="region of interest" description="Disordered" evidence="1">
    <location>
        <begin position="1"/>
        <end position="79"/>
    </location>
</feature>
<protein>
    <submittedName>
        <fullName evidence="2">Uncharacterized protein</fullName>
    </submittedName>
</protein>
<gene>
    <name evidence="2" type="ORF">DP116_00535</name>
</gene>
<dbReference type="EMBL" id="QMEB01000002">
    <property type="protein sequence ID" value="NMG18005.1"/>
    <property type="molecule type" value="Genomic_DNA"/>
</dbReference>
<dbReference type="Proteomes" id="UP000718564">
    <property type="component" value="Unassembled WGS sequence"/>
</dbReference>
<keyword evidence="3" id="KW-1185">Reference proteome</keyword>
<sequence>MTQEPRKPINLSVHESADPSVINPNPDKEASGNKNDLNDLNDSVHDEENVDVPIPGTFDDADDSNPVDRQLGIISRTAG</sequence>
<evidence type="ECO:0000313" key="3">
    <source>
        <dbReference type="Proteomes" id="UP000718564"/>
    </source>
</evidence>
<reference evidence="2 3" key="1">
    <citation type="submission" date="2018-06" db="EMBL/GenBank/DDBJ databases">
        <title>Comparative genomics of Brasilonema spp. strains.</title>
        <authorList>
            <person name="Alvarenga D.O."/>
            <person name="Fiore M.F."/>
            <person name="Varani A.M."/>
        </authorList>
    </citation>
    <scope>NUCLEOTIDE SEQUENCE [LARGE SCALE GENOMIC DNA]</scope>
    <source>
        <strain evidence="2 3">SPC951</strain>
    </source>
</reference>
<name>A0ABX1P2U9_9CYAN</name>
<evidence type="ECO:0000256" key="1">
    <source>
        <dbReference type="SAM" id="MobiDB-lite"/>
    </source>
</evidence>
<accession>A0ABX1P2U9</accession>
<comment type="caution">
    <text evidence="2">The sequence shown here is derived from an EMBL/GenBank/DDBJ whole genome shotgun (WGS) entry which is preliminary data.</text>
</comment>